<evidence type="ECO:0000313" key="4">
    <source>
        <dbReference type="Proteomes" id="UP000826234"/>
    </source>
</evidence>
<evidence type="ECO:0000313" key="3">
    <source>
        <dbReference type="EMBL" id="KAH0626025.1"/>
    </source>
</evidence>
<comment type="caution">
    <text evidence="3">The sequence shown here is derived from an EMBL/GenBank/DDBJ whole genome shotgun (WGS) entry which is preliminary data.</text>
</comment>
<keyword evidence="4" id="KW-1185">Reference proteome</keyword>
<name>A0ABQ7T8G1_PHRPL</name>
<dbReference type="Proteomes" id="UP000826234">
    <property type="component" value="Unassembled WGS sequence"/>
</dbReference>
<feature type="transmembrane region" description="Helical" evidence="2">
    <location>
        <begin position="48"/>
        <end position="69"/>
    </location>
</feature>
<feature type="non-terminal residue" evidence="3">
    <location>
        <position position="112"/>
    </location>
</feature>
<organism evidence="3 4">
    <name type="scientific">Phrynosoma platyrhinos</name>
    <name type="common">Desert horned lizard</name>
    <dbReference type="NCBI Taxonomy" id="52577"/>
    <lineage>
        <taxon>Eukaryota</taxon>
        <taxon>Metazoa</taxon>
        <taxon>Chordata</taxon>
        <taxon>Craniata</taxon>
        <taxon>Vertebrata</taxon>
        <taxon>Euteleostomi</taxon>
        <taxon>Lepidosauria</taxon>
        <taxon>Squamata</taxon>
        <taxon>Bifurcata</taxon>
        <taxon>Unidentata</taxon>
        <taxon>Episquamata</taxon>
        <taxon>Toxicofera</taxon>
        <taxon>Iguania</taxon>
        <taxon>Phrynosomatidae</taxon>
        <taxon>Phrynosomatinae</taxon>
        <taxon>Phrynosoma</taxon>
    </lineage>
</organism>
<dbReference type="EMBL" id="JAIPUX010000521">
    <property type="protein sequence ID" value="KAH0626025.1"/>
    <property type="molecule type" value="Genomic_DNA"/>
</dbReference>
<keyword evidence="2" id="KW-0472">Membrane</keyword>
<evidence type="ECO:0000256" key="2">
    <source>
        <dbReference type="SAM" id="Phobius"/>
    </source>
</evidence>
<gene>
    <name evidence="3" type="ORF">JD844_000722</name>
</gene>
<proteinExistence type="predicted"/>
<keyword evidence="2" id="KW-1133">Transmembrane helix</keyword>
<reference evidence="3 4" key="1">
    <citation type="journal article" date="2022" name="Gigascience">
        <title>A chromosome-level genome assembly and annotation of the desert horned lizard, Phrynosoma platyrhinos, provides insight into chromosomal rearrangements among reptiles.</title>
        <authorList>
            <person name="Koochekian N."/>
            <person name="Ascanio A."/>
            <person name="Farleigh K."/>
            <person name="Card D.C."/>
            <person name="Schield D.R."/>
            <person name="Castoe T.A."/>
            <person name="Jezkova T."/>
        </authorList>
    </citation>
    <scope>NUCLEOTIDE SEQUENCE [LARGE SCALE GENOMIC DNA]</scope>
    <source>
        <strain evidence="3">NK-2021</strain>
    </source>
</reference>
<protein>
    <submittedName>
        <fullName evidence="3">Uncharacterized protein</fullName>
    </submittedName>
</protein>
<evidence type="ECO:0000256" key="1">
    <source>
        <dbReference type="SAM" id="MobiDB-lite"/>
    </source>
</evidence>
<feature type="region of interest" description="Disordered" evidence="1">
    <location>
        <begin position="1"/>
        <end position="32"/>
    </location>
</feature>
<sequence>MCWASPSARTSSWPPGRPSPRLRKPPSLSPVSRNGCCGNWGPTPIPSASYYALWFGLLCVCGGGLLALYSHSPHLHCVPPPTPQIPQNLPCSVTLQPGPEDTGKVCLFLGFG</sequence>
<keyword evidence="2" id="KW-0812">Transmembrane</keyword>
<accession>A0ABQ7T8G1</accession>